<feature type="signal peptide" evidence="1">
    <location>
        <begin position="1"/>
        <end position="21"/>
    </location>
</feature>
<organism evidence="3 4">
    <name type="scientific">Calidifontibacillus erzurumensis</name>
    <dbReference type="NCBI Taxonomy" id="2741433"/>
    <lineage>
        <taxon>Bacteria</taxon>
        <taxon>Bacillati</taxon>
        <taxon>Bacillota</taxon>
        <taxon>Bacilli</taxon>
        <taxon>Bacillales</taxon>
        <taxon>Bacillaceae</taxon>
        <taxon>Calidifontibacillus/Schinkia group</taxon>
        <taxon>Calidifontibacillus</taxon>
    </lineage>
</organism>
<gene>
    <name evidence="3" type="ORF">HR057_13935</name>
</gene>
<name>A0A8J8KDB4_9BACI</name>
<reference evidence="3" key="1">
    <citation type="submission" date="2020-06" db="EMBL/GenBank/DDBJ databases">
        <title>A novel thermopfilic bacterium from Erzurum, Turkey.</title>
        <authorList>
            <person name="Adiguzel A."/>
            <person name="Ay H."/>
            <person name="Baltaci M.O."/>
        </authorList>
    </citation>
    <scope>NUCLEOTIDE SEQUENCE</scope>
    <source>
        <strain evidence="3">P2</strain>
    </source>
</reference>
<dbReference type="Proteomes" id="UP000625804">
    <property type="component" value="Unassembled WGS sequence"/>
</dbReference>
<dbReference type="RefSeq" id="WP_173732050.1">
    <property type="nucleotide sequence ID" value="NZ_JABTTE010000022.1"/>
</dbReference>
<evidence type="ECO:0000313" key="3">
    <source>
        <dbReference type="EMBL" id="NSL52853.1"/>
    </source>
</evidence>
<dbReference type="InterPro" id="IPR036582">
    <property type="entry name" value="Mao_N_sf"/>
</dbReference>
<proteinExistence type="predicted"/>
<dbReference type="EMBL" id="JABTTE010000022">
    <property type="protein sequence ID" value="NSL52853.1"/>
    <property type="molecule type" value="Genomic_DNA"/>
</dbReference>
<protein>
    <submittedName>
        <fullName evidence="3">Copper amine oxidase N-terminal domain-containing protein</fullName>
    </submittedName>
</protein>
<keyword evidence="1" id="KW-0732">Signal</keyword>
<dbReference type="Gene3D" id="3.30.457.10">
    <property type="entry name" value="Copper amine oxidase-like, N-terminal domain"/>
    <property type="match status" value="1"/>
</dbReference>
<evidence type="ECO:0000259" key="2">
    <source>
        <dbReference type="Pfam" id="PF07833"/>
    </source>
</evidence>
<dbReference type="SUPFAM" id="SSF55383">
    <property type="entry name" value="Copper amine oxidase, domain N"/>
    <property type="match status" value="1"/>
</dbReference>
<evidence type="ECO:0000256" key="1">
    <source>
        <dbReference type="SAM" id="SignalP"/>
    </source>
</evidence>
<keyword evidence="4" id="KW-1185">Reference proteome</keyword>
<accession>A0A8J8KDB4</accession>
<feature type="domain" description="Copper amine oxidase-like N-terminal" evidence="2">
    <location>
        <begin position="194"/>
        <end position="296"/>
    </location>
</feature>
<sequence>MRKKLGMIGLSALLSISTVQAASAADLWSENLWEDDQPTLDNYYYHQTPYTDLWSEGLWEDHSNTTPTNHHHNNNQSSPYTDLWSEDLWNDTETTNHEPKETTKQDLWTNPTYVELWSEPEYVEIWSDVVTTNQWADLVNTPQWSKAIETGQWMDVVKTKEWEAVQQTQSWKSLVDSQSTSWIDSSVLEMPPGEVSFDTPPLVEGGRTFVPLRTILDLTGAEVDWNNAKQTVTAKKGNITIVLTIGSKTALVNNNKVTLDAPAKIKDGRTLVPLRFVSERLGYKVDYDTKARKVTIDDKWYFSTDPKTYQSKKSNYKTNTSNSKSNDLIYGGLNDAQWNAMKILEKYGASGGFGLNYWGQSGF</sequence>
<feature type="chain" id="PRO_5038982998" evidence="1">
    <location>
        <begin position="22"/>
        <end position="363"/>
    </location>
</feature>
<dbReference type="Pfam" id="PF07833">
    <property type="entry name" value="Cu_amine_oxidN1"/>
    <property type="match status" value="1"/>
</dbReference>
<evidence type="ECO:0000313" key="4">
    <source>
        <dbReference type="Proteomes" id="UP000625804"/>
    </source>
</evidence>
<dbReference type="AlphaFoldDB" id="A0A8J8KDB4"/>
<dbReference type="InterPro" id="IPR012854">
    <property type="entry name" value="Cu_amine_oxidase-like_N"/>
</dbReference>
<comment type="caution">
    <text evidence="3">The sequence shown here is derived from an EMBL/GenBank/DDBJ whole genome shotgun (WGS) entry which is preliminary data.</text>
</comment>